<comment type="caution">
    <text evidence="1">The sequence shown here is derived from an EMBL/GenBank/DDBJ whole genome shotgun (WGS) entry which is preliminary data.</text>
</comment>
<proteinExistence type="predicted"/>
<dbReference type="EMBL" id="ANOH01000019">
    <property type="protein sequence ID" value="EMI58335.1"/>
    <property type="molecule type" value="Genomic_DNA"/>
</dbReference>
<evidence type="ECO:0000313" key="2">
    <source>
        <dbReference type="Proteomes" id="UP000011885"/>
    </source>
</evidence>
<organism evidence="1 2">
    <name type="scientific">Rhodopirellula sallentina SM41</name>
    <dbReference type="NCBI Taxonomy" id="1263870"/>
    <lineage>
        <taxon>Bacteria</taxon>
        <taxon>Pseudomonadati</taxon>
        <taxon>Planctomycetota</taxon>
        <taxon>Planctomycetia</taxon>
        <taxon>Pirellulales</taxon>
        <taxon>Pirellulaceae</taxon>
        <taxon>Rhodopirellula</taxon>
    </lineage>
</organism>
<dbReference type="AlphaFoldDB" id="M5UA89"/>
<protein>
    <submittedName>
        <fullName evidence="1">Uncharacterized protein</fullName>
    </submittedName>
</protein>
<evidence type="ECO:0000313" key="1">
    <source>
        <dbReference type="EMBL" id="EMI58335.1"/>
    </source>
</evidence>
<dbReference type="Proteomes" id="UP000011885">
    <property type="component" value="Unassembled WGS sequence"/>
</dbReference>
<gene>
    <name evidence="1" type="ORF">RSSM_00227</name>
</gene>
<name>M5UA89_9BACT</name>
<keyword evidence="2" id="KW-1185">Reference proteome</keyword>
<sequence>MVLPTPRDELSRHLQIQHVAMRAACAKCPPHTRRDRMQLAFRRSHE</sequence>
<reference evidence="1 2" key="1">
    <citation type="journal article" date="2013" name="Mar. Genomics">
        <title>Expression of sulfatases in Rhodopirellula baltica and the diversity of sulfatases in the genus Rhodopirellula.</title>
        <authorList>
            <person name="Wegner C.E."/>
            <person name="Richter-Heitmann T."/>
            <person name="Klindworth A."/>
            <person name="Klockow C."/>
            <person name="Richter M."/>
            <person name="Achstetter T."/>
            <person name="Glockner F.O."/>
            <person name="Harder J."/>
        </authorList>
    </citation>
    <scope>NUCLEOTIDE SEQUENCE [LARGE SCALE GENOMIC DNA]</scope>
    <source>
        <strain evidence="1 2">SM41</strain>
    </source>
</reference>
<accession>M5UA89</accession>